<dbReference type="AlphaFoldDB" id="A0A9X0QEV2"/>
<evidence type="ECO:0000313" key="2">
    <source>
        <dbReference type="Proteomes" id="UP000535182"/>
    </source>
</evidence>
<dbReference type="Proteomes" id="UP000535182">
    <property type="component" value="Unassembled WGS sequence"/>
</dbReference>
<accession>A0A9X0QEV2</accession>
<gene>
    <name evidence="1" type="ORF">HDF14_002718</name>
</gene>
<name>A0A9X0QEV2_9BACT</name>
<dbReference type="EMBL" id="JACHEB010000005">
    <property type="protein sequence ID" value="MBB5329102.1"/>
    <property type="molecule type" value="Genomic_DNA"/>
</dbReference>
<comment type="caution">
    <text evidence="1">The sequence shown here is derived from an EMBL/GenBank/DDBJ whole genome shotgun (WGS) entry which is preliminary data.</text>
</comment>
<keyword evidence="2" id="KW-1185">Reference proteome</keyword>
<sequence length="36" mass="4066">MPETPGYSIEIKPDSLQTYAFPHGTYWSEELVGHLA</sequence>
<protein>
    <submittedName>
        <fullName evidence="1">Uncharacterized protein</fullName>
    </submittedName>
</protein>
<organism evidence="1 2">
    <name type="scientific">Tunturiibacter gelidiferens</name>
    <dbReference type="NCBI Taxonomy" id="3069689"/>
    <lineage>
        <taxon>Bacteria</taxon>
        <taxon>Pseudomonadati</taxon>
        <taxon>Acidobacteriota</taxon>
        <taxon>Terriglobia</taxon>
        <taxon>Terriglobales</taxon>
        <taxon>Acidobacteriaceae</taxon>
        <taxon>Tunturiibacter</taxon>
    </lineage>
</organism>
<evidence type="ECO:0000313" key="1">
    <source>
        <dbReference type="EMBL" id="MBB5329102.1"/>
    </source>
</evidence>
<proteinExistence type="predicted"/>
<reference evidence="1 2" key="1">
    <citation type="submission" date="2020-08" db="EMBL/GenBank/DDBJ databases">
        <title>Genomic Encyclopedia of Type Strains, Phase IV (KMG-V): Genome sequencing to study the core and pangenomes of soil and plant-associated prokaryotes.</title>
        <authorList>
            <person name="Whitman W."/>
        </authorList>
    </citation>
    <scope>NUCLEOTIDE SEQUENCE [LARGE SCALE GENOMIC DNA]</scope>
    <source>
        <strain evidence="1 2">X5P2</strain>
    </source>
</reference>